<comment type="caution">
    <text evidence="1">The sequence shown here is derived from an EMBL/GenBank/DDBJ whole genome shotgun (WGS) entry which is preliminary data.</text>
</comment>
<organism evidence="1 2">
    <name type="scientific">Nonomuraea insulae</name>
    <dbReference type="NCBI Taxonomy" id="1616787"/>
    <lineage>
        <taxon>Bacteria</taxon>
        <taxon>Bacillati</taxon>
        <taxon>Actinomycetota</taxon>
        <taxon>Actinomycetes</taxon>
        <taxon>Streptosporangiales</taxon>
        <taxon>Streptosporangiaceae</taxon>
        <taxon>Nonomuraea</taxon>
    </lineage>
</organism>
<evidence type="ECO:0000313" key="1">
    <source>
        <dbReference type="EMBL" id="MFC5835694.1"/>
    </source>
</evidence>
<dbReference type="EMBL" id="JBHSPA010000135">
    <property type="protein sequence ID" value="MFC5835694.1"/>
    <property type="molecule type" value="Genomic_DNA"/>
</dbReference>
<name>A0ABW1DE92_9ACTN</name>
<dbReference type="Proteomes" id="UP001596058">
    <property type="component" value="Unassembled WGS sequence"/>
</dbReference>
<evidence type="ECO:0000313" key="2">
    <source>
        <dbReference type="Proteomes" id="UP001596058"/>
    </source>
</evidence>
<sequence>MPQTHAPGAEAEVDHADLWVIVRGVKTKTQLFTLRLSHSGKAVHRAFPTQGQEAFL</sequence>
<proteinExistence type="predicted"/>
<accession>A0ABW1DE92</accession>
<protein>
    <submittedName>
        <fullName evidence="1">Uncharacterized protein</fullName>
    </submittedName>
</protein>
<reference evidence="2" key="1">
    <citation type="journal article" date="2019" name="Int. J. Syst. Evol. Microbiol.">
        <title>The Global Catalogue of Microorganisms (GCM) 10K type strain sequencing project: providing services to taxonomists for standard genome sequencing and annotation.</title>
        <authorList>
            <consortium name="The Broad Institute Genomics Platform"/>
            <consortium name="The Broad Institute Genome Sequencing Center for Infectious Disease"/>
            <person name="Wu L."/>
            <person name="Ma J."/>
        </authorList>
    </citation>
    <scope>NUCLEOTIDE SEQUENCE [LARGE SCALE GENOMIC DNA]</scope>
    <source>
        <strain evidence="2">CCUG 53903</strain>
    </source>
</reference>
<gene>
    <name evidence="1" type="ORF">ACFPZ3_68750</name>
</gene>
<keyword evidence="2" id="KW-1185">Reference proteome</keyword>
<dbReference type="RefSeq" id="WP_379525108.1">
    <property type="nucleotide sequence ID" value="NZ_JBHSPA010000135.1"/>
</dbReference>